<evidence type="ECO:0000256" key="4">
    <source>
        <dbReference type="ARBA" id="ARBA00022643"/>
    </source>
</evidence>
<keyword evidence="6" id="KW-0812">Transmembrane</keyword>
<reference evidence="9" key="1">
    <citation type="journal article" date="2019" name="Int. J. Syst. Evol. Microbiol.">
        <title>The Global Catalogue of Microorganisms (GCM) 10K type strain sequencing project: providing services to taxonomists for standard genome sequencing and annotation.</title>
        <authorList>
            <consortium name="The Broad Institute Genomics Platform"/>
            <consortium name="The Broad Institute Genome Sequencing Center for Infectious Disease"/>
            <person name="Wu L."/>
            <person name="Ma J."/>
        </authorList>
    </citation>
    <scope>NUCLEOTIDE SEQUENCE [LARGE SCALE GENOMIC DNA]</scope>
    <source>
        <strain evidence="9">KCTC 42742</strain>
    </source>
</reference>
<keyword evidence="6" id="KW-0997">Cell inner membrane</keyword>
<feature type="domain" description="FMN-binding" evidence="7">
    <location>
        <begin position="106"/>
        <end position="197"/>
    </location>
</feature>
<keyword evidence="1 6" id="KW-0813">Transport</keyword>
<gene>
    <name evidence="8" type="primary">rsxG</name>
    <name evidence="6" type="synonym">rnfG</name>
    <name evidence="8" type="ORF">ACFOLG_15505</name>
</gene>
<keyword evidence="9" id="KW-1185">Reference proteome</keyword>
<dbReference type="NCBIfam" id="TIGR01947">
    <property type="entry name" value="rnfG"/>
    <property type="match status" value="1"/>
</dbReference>
<keyword evidence="5 6" id="KW-0249">Electron transport</keyword>
<keyword evidence="3 6" id="KW-0285">Flavoprotein</keyword>
<dbReference type="InterPro" id="IPR010209">
    <property type="entry name" value="Ion_transpt_RnfG/RsxG"/>
</dbReference>
<dbReference type="InterPro" id="IPR007329">
    <property type="entry name" value="FMN-bd"/>
</dbReference>
<comment type="subcellular location">
    <subcellularLocation>
        <location evidence="6">Cell inner membrane</location>
        <topology evidence="6">Single-pass membrane protein</topology>
    </subcellularLocation>
</comment>
<dbReference type="NCBIfam" id="NF002519">
    <property type="entry name" value="PRK01908.1"/>
    <property type="match status" value="1"/>
</dbReference>
<keyword evidence="6" id="KW-1003">Cell membrane</keyword>
<accession>A0ABV7RH90</accession>
<protein>
    <recommendedName>
        <fullName evidence="6">Ion-translocating oxidoreductase complex subunit G</fullName>
        <ecNumber evidence="6">7.-.-.-</ecNumber>
    </recommendedName>
    <alternativeName>
        <fullName evidence="6">Rnf electron transport complex subunit G</fullName>
    </alternativeName>
</protein>
<dbReference type="PIRSF" id="PIRSF006091">
    <property type="entry name" value="E_trnsport_RnfG"/>
    <property type="match status" value="1"/>
</dbReference>
<keyword evidence="6" id="KW-0472">Membrane</keyword>
<comment type="similarity">
    <text evidence="6">Belongs to the RnfG family.</text>
</comment>
<comment type="subunit">
    <text evidence="6">The complex is composed of six subunits: RnfA, RnfB, RnfC, RnfD, RnfE and RnfG.</text>
</comment>
<dbReference type="HAMAP" id="MF_00479">
    <property type="entry name" value="RsxG_RnfG"/>
    <property type="match status" value="1"/>
</dbReference>
<dbReference type="SMART" id="SM00900">
    <property type="entry name" value="FMN_bind"/>
    <property type="match status" value="1"/>
</dbReference>
<dbReference type="Proteomes" id="UP001595741">
    <property type="component" value="Unassembled WGS sequence"/>
</dbReference>
<dbReference type="EMBL" id="JBHRXN010000036">
    <property type="protein sequence ID" value="MFC3533585.1"/>
    <property type="molecule type" value="Genomic_DNA"/>
</dbReference>
<dbReference type="PANTHER" id="PTHR36118:SF1">
    <property type="entry name" value="ION-TRANSLOCATING OXIDOREDUCTASE COMPLEX SUBUNIT G"/>
    <property type="match status" value="1"/>
</dbReference>
<evidence type="ECO:0000256" key="6">
    <source>
        <dbReference type="HAMAP-Rule" id="MF_00479"/>
    </source>
</evidence>
<comment type="function">
    <text evidence="6">Part of a membrane-bound complex that couples electron transfer with translocation of ions across the membrane.</text>
</comment>
<name>A0ABV7RH90_9NEIS</name>
<comment type="cofactor">
    <cofactor evidence="6">
        <name>FMN</name>
        <dbReference type="ChEBI" id="CHEBI:58210"/>
    </cofactor>
</comment>
<dbReference type="Pfam" id="PF04205">
    <property type="entry name" value="FMN_bind"/>
    <property type="match status" value="1"/>
</dbReference>
<evidence type="ECO:0000313" key="9">
    <source>
        <dbReference type="Proteomes" id="UP001595741"/>
    </source>
</evidence>
<keyword evidence="6" id="KW-1133">Transmembrane helix</keyword>
<evidence type="ECO:0000256" key="3">
    <source>
        <dbReference type="ARBA" id="ARBA00022630"/>
    </source>
</evidence>
<keyword evidence="2 6" id="KW-0597">Phosphoprotein</keyword>
<proteinExistence type="inferred from homology"/>
<keyword evidence="4 6" id="KW-0288">FMN</keyword>
<sequence>MRSAPRQARRSALTLAAFAATVTLLLAGTWLATRARVEANQNAARAMLLAQALPAELFDNDLAASRQPLPEAAALYLNGRPAANLYLARKAGQPSGVVFEAAAPNGYGGRIELLVGIAADGKLQGVRVLAHKETPGLGDYIDLSVSDWARQFSGRSSAAPAPGWQLKKDGGALDYVSGATISARAVAAAVGRVAGYFRDHRQQLLQGNP</sequence>
<keyword evidence="6" id="KW-1278">Translocase</keyword>
<dbReference type="PANTHER" id="PTHR36118">
    <property type="entry name" value="ION-TRANSLOCATING OXIDOREDUCTASE COMPLEX SUBUNIT G"/>
    <property type="match status" value="1"/>
</dbReference>
<feature type="modified residue" description="FMN phosphoryl threonine" evidence="6">
    <location>
        <position position="180"/>
    </location>
</feature>
<comment type="caution">
    <text evidence="8">The sequence shown here is derived from an EMBL/GenBank/DDBJ whole genome shotgun (WGS) entry which is preliminary data.</text>
</comment>
<evidence type="ECO:0000313" key="8">
    <source>
        <dbReference type="EMBL" id="MFC3533585.1"/>
    </source>
</evidence>
<dbReference type="EC" id="7.-.-.-" evidence="6"/>
<evidence type="ECO:0000256" key="2">
    <source>
        <dbReference type="ARBA" id="ARBA00022553"/>
    </source>
</evidence>
<organism evidence="8 9">
    <name type="scientific">Vogesella facilis</name>
    <dbReference type="NCBI Taxonomy" id="1655232"/>
    <lineage>
        <taxon>Bacteria</taxon>
        <taxon>Pseudomonadati</taxon>
        <taxon>Pseudomonadota</taxon>
        <taxon>Betaproteobacteria</taxon>
        <taxon>Neisseriales</taxon>
        <taxon>Chromobacteriaceae</taxon>
        <taxon>Vogesella</taxon>
    </lineage>
</organism>
<dbReference type="RefSeq" id="WP_386093442.1">
    <property type="nucleotide sequence ID" value="NZ_JBHRXN010000036.1"/>
</dbReference>
<evidence type="ECO:0000256" key="5">
    <source>
        <dbReference type="ARBA" id="ARBA00022982"/>
    </source>
</evidence>
<evidence type="ECO:0000259" key="7">
    <source>
        <dbReference type="SMART" id="SM00900"/>
    </source>
</evidence>
<evidence type="ECO:0000256" key="1">
    <source>
        <dbReference type="ARBA" id="ARBA00022448"/>
    </source>
</evidence>